<feature type="domain" description="Nudix hydrolase" evidence="1">
    <location>
        <begin position="27"/>
        <end position="169"/>
    </location>
</feature>
<organism evidence="2 3">
    <name type="scientific">Salimicrobium flavidum</name>
    <dbReference type="NCBI Taxonomy" id="570947"/>
    <lineage>
        <taxon>Bacteria</taxon>
        <taxon>Bacillati</taxon>
        <taxon>Bacillota</taxon>
        <taxon>Bacilli</taxon>
        <taxon>Bacillales</taxon>
        <taxon>Bacillaceae</taxon>
        <taxon>Salimicrobium</taxon>
    </lineage>
</organism>
<keyword evidence="3" id="KW-1185">Reference proteome</keyword>
<dbReference type="Pfam" id="PF00293">
    <property type="entry name" value="NUDIX"/>
    <property type="match status" value="1"/>
</dbReference>
<dbReference type="PANTHER" id="PTHR10885:SF0">
    <property type="entry name" value="ISOPENTENYL-DIPHOSPHATE DELTA-ISOMERASE"/>
    <property type="match status" value="1"/>
</dbReference>
<dbReference type="InterPro" id="IPR000086">
    <property type="entry name" value="NUDIX_hydrolase_dom"/>
</dbReference>
<reference evidence="3" key="1">
    <citation type="submission" date="2017-01" db="EMBL/GenBank/DDBJ databases">
        <authorList>
            <person name="Varghese N."/>
            <person name="Submissions S."/>
        </authorList>
    </citation>
    <scope>NUCLEOTIDE SEQUENCE [LARGE SCALE GENOMIC DNA]</scope>
    <source>
        <strain evidence="3">DSM 23127</strain>
    </source>
</reference>
<accession>A0A1N7JJA5</accession>
<gene>
    <name evidence="2" type="ORF">SAMN05421687_106139</name>
</gene>
<evidence type="ECO:0000313" key="2">
    <source>
        <dbReference type="EMBL" id="SIS49380.1"/>
    </source>
</evidence>
<dbReference type="RefSeq" id="WP_076559238.1">
    <property type="nucleotide sequence ID" value="NZ_FTOC01000006.1"/>
</dbReference>
<evidence type="ECO:0000259" key="1">
    <source>
        <dbReference type="PROSITE" id="PS51462"/>
    </source>
</evidence>
<dbReference type="OrthoDB" id="9780586at2"/>
<dbReference type="PANTHER" id="PTHR10885">
    <property type="entry name" value="ISOPENTENYL-DIPHOSPHATE DELTA-ISOMERASE"/>
    <property type="match status" value="1"/>
</dbReference>
<dbReference type="STRING" id="570947.SAMN05421687_106139"/>
<dbReference type="GO" id="GO:0016853">
    <property type="term" value="F:isomerase activity"/>
    <property type="evidence" value="ECO:0007669"/>
    <property type="project" value="UniProtKB-KW"/>
</dbReference>
<proteinExistence type="predicted"/>
<dbReference type="AlphaFoldDB" id="A0A1N7JJA5"/>
<keyword evidence="2" id="KW-0413">Isomerase</keyword>
<name>A0A1N7JJA5_9BACI</name>
<dbReference type="Proteomes" id="UP000187608">
    <property type="component" value="Unassembled WGS sequence"/>
</dbReference>
<protein>
    <submittedName>
        <fullName evidence="2">Isopentenyldiphosphate isomerase</fullName>
    </submittedName>
</protein>
<dbReference type="InterPro" id="IPR015797">
    <property type="entry name" value="NUDIX_hydrolase-like_dom_sf"/>
</dbReference>
<dbReference type="SUPFAM" id="SSF55811">
    <property type="entry name" value="Nudix"/>
    <property type="match status" value="1"/>
</dbReference>
<dbReference type="CDD" id="cd04692">
    <property type="entry name" value="NUDIX_Hydrolase"/>
    <property type="match status" value="1"/>
</dbReference>
<evidence type="ECO:0000313" key="3">
    <source>
        <dbReference type="Proteomes" id="UP000187608"/>
    </source>
</evidence>
<dbReference type="Gene3D" id="3.90.79.10">
    <property type="entry name" value="Nucleoside Triphosphate Pyrophosphohydrolase"/>
    <property type="match status" value="1"/>
</dbReference>
<dbReference type="PROSITE" id="PS51462">
    <property type="entry name" value="NUDIX"/>
    <property type="match status" value="1"/>
</dbReference>
<sequence length="192" mass="22690">MEFVNIFTETYEYIGVMEREEAHTRGEWHEVFHCWCLSCDEGEWHVYLQLRSPDKKDYPGLYDITAAGHLEADESVEDGVREVKEEIGIDVAYEELEKVALLDTWIGKDREFAHEHMYVCRHSFSQFTLQEEEVEDVDRVSWEDFKRLWLGTAVRINSAKGHTLQRESFVPHENEYYPKLIEAIDRALIGRT</sequence>
<dbReference type="EMBL" id="FTOC01000006">
    <property type="protein sequence ID" value="SIS49380.1"/>
    <property type="molecule type" value="Genomic_DNA"/>
</dbReference>